<feature type="region of interest" description="Disordered" evidence="1">
    <location>
        <begin position="58"/>
        <end position="94"/>
    </location>
</feature>
<evidence type="ECO:0000313" key="4">
    <source>
        <dbReference type="EMBL" id="QFI54609.1"/>
    </source>
</evidence>
<evidence type="ECO:0000313" key="5">
    <source>
        <dbReference type="Proteomes" id="UP000594034"/>
    </source>
</evidence>
<keyword evidence="4" id="KW-0131">Cell cycle</keyword>
<sequence>MASQFQNRLVGTVILVALVVIFLPDLLDGNKQQEVEEESFAKIPLRPELEPAKPALQVSGASELQAAHEASQAQASAAQQPAFESAQVDEQAHQQWQVEPISGPVTVQQPESKAQLAANHQPAVPSKPQTVTQTKPVEKKPDPKPQPKPVQIAEAKPKPALPPKPKATETPKRASSGDPLGDLMSTLDKPKPAATASQGSWIIQLGAFKNVDSVNSIVAKLRAAGYPAHSVPRTPRQGELNRVVVGPDVSRDKLQGMLPRLNQLTALSGSVVAYNP</sequence>
<gene>
    <name evidence="4" type="primary">dedD</name>
    <name evidence="4" type="ORF">FE240_07780</name>
</gene>
<organism evidence="4 5">
    <name type="scientific">Aeromonas simiae</name>
    <dbReference type="NCBI Taxonomy" id="218936"/>
    <lineage>
        <taxon>Bacteria</taxon>
        <taxon>Pseudomonadati</taxon>
        <taxon>Pseudomonadota</taxon>
        <taxon>Gammaproteobacteria</taxon>
        <taxon>Aeromonadales</taxon>
        <taxon>Aeromonadaceae</taxon>
        <taxon>Aeromonas</taxon>
    </lineage>
</organism>
<dbReference type="GO" id="GO:0032153">
    <property type="term" value="C:cell division site"/>
    <property type="evidence" value="ECO:0007669"/>
    <property type="project" value="TreeGrafter"/>
</dbReference>
<dbReference type="GO" id="GO:0042834">
    <property type="term" value="F:peptidoglycan binding"/>
    <property type="evidence" value="ECO:0007669"/>
    <property type="project" value="InterPro"/>
</dbReference>
<dbReference type="SUPFAM" id="SSF110997">
    <property type="entry name" value="Sporulation related repeat"/>
    <property type="match status" value="1"/>
</dbReference>
<keyword evidence="2" id="KW-0812">Transmembrane</keyword>
<evidence type="ECO:0000256" key="1">
    <source>
        <dbReference type="SAM" id="MobiDB-lite"/>
    </source>
</evidence>
<dbReference type="KEGG" id="asim:FE240_07780"/>
<dbReference type="AlphaFoldDB" id="A0A5J6WTZ1"/>
<accession>A0A5J6WTZ1</accession>
<evidence type="ECO:0000259" key="3">
    <source>
        <dbReference type="PROSITE" id="PS51724"/>
    </source>
</evidence>
<evidence type="ECO:0000256" key="2">
    <source>
        <dbReference type="SAM" id="Phobius"/>
    </source>
</evidence>
<dbReference type="PANTHER" id="PTHR38687:SF1">
    <property type="entry name" value="CELL DIVISION PROTEIN DEDD"/>
    <property type="match status" value="1"/>
</dbReference>
<keyword evidence="2" id="KW-1133">Transmembrane helix</keyword>
<dbReference type="InterPro" id="IPR007730">
    <property type="entry name" value="SPOR-like_dom"/>
</dbReference>
<keyword evidence="2" id="KW-0472">Membrane</keyword>
<dbReference type="GO" id="GO:0030428">
    <property type="term" value="C:cell septum"/>
    <property type="evidence" value="ECO:0007669"/>
    <property type="project" value="TreeGrafter"/>
</dbReference>
<dbReference type="GO" id="GO:0032506">
    <property type="term" value="P:cytokinetic process"/>
    <property type="evidence" value="ECO:0007669"/>
    <property type="project" value="TreeGrafter"/>
</dbReference>
<reference evidence="4 5" key="1">
    <citation type="submission" date="2019-05" db="EMBL/GenBank/DDBJ databases">
        <title>OXA-830, a novel chromosomally encoded expanded-spectrum class D beta-lactamase in Aeromonas simiae.</title>
        <authorList>
            <person name="Zhou W."/>
            <person name="Chen Q."/>
        </authorList>
    </citation>
    <scope>NUCLEOTIDE SEQUENCE [LARGE SCALE GENOMIC DNA]</scope>
    <source>
        <strain evidence="4 5">A6</strain>
    </source>
</reference>
<dbReference type="InterPro" id="IPR036680">
    <property type="entry name" value="SPOR-like_sf"/>
</dbReference>
<feature type="compositionally biased region" description="Basic and acidic residues" evidence="1">
    <location>
        <begin position="136"/>
        <end position="145"/>
    </location>
</feature>
<dbReference type="EMBL" id="CP040449">
    <property type="protein sequence ID" value="QFI54609.1"/>
    <property type="molecule type" value="Genomic_DNA"/>
</dbReference>
<dbReference type="InterPro" id="IPR052521">
    <property type="entry name" value="Cell_div_SPOR-domain"/>
</dbReference>
<protein>
    <submittedName>
        <fullName evidence="4">Cell division protein DedD</fullName>
    </submittedName>
</protein>
<dbReference type="Proteomes" id="UP000594034">
    <property type="component" value="Chromosome"/>
</dbReference>
<feature type="domain" description="SPOR" evidence="3">
    <location>
        <begin position="195"/>
        <end position="274"/>
    </location>
</feature>
<dbReference type="NCBIfam" id="NF008641">
    <property type="entry name" value="PRK11633.1"/>
    <property type="match status" value="1"/>
</dbReference>
<proteinExistence type="predicted"/>
<dbReference type="Gene3D" id="3.30.70.1070">
    <property type="entry name" value="Sporulation related repeat"/>
    <property type="match status" value="1"/>
</dbReference>
<feature type="region of interest" description="Disordered" evidence="1">
    <location>
        <begin position="106"/>
        <end position="193"/>
    </location>
</feature>
<dbReference type="PROSITE" id="PS51724">
    <property type="entry name" value="SPOR"/>
    <property type="match status" value="1"/>
</dbReference>
<keyword evidence="4" id="KW-0132">Cell division</keyword>
<dbReference type="Pfam" id="PF05036">
    <property type="entry name" value="SPOR"/>
    <property type="match status" value="1"/>
</dbReference>
<feature type="compositionally biased region" description="Low complexity" evidence="1">
    <location>
        <begin position="61"/>
        <end position="86"/>
    </location>
</feature>
<keyword evidence="5" id="KW-1185">Reference proteome</keyword>
<feature type="transmembrane region" description="Helical" evidence="2">
    <location>
        <begin position="9"/>
        <end position="27"/>
    </location>
</feature>
<dbReference type="PANTHER" id="PTHR38687">
    <property type="entry name" value="CELL DIVISION PROTEIN DEDD-RELATED"/>
    <property type="match status" value="1"/>
</dbReference>
<name>A0A5J6WTZ1_9GAMM</name>
<dbReference type="RefSeq" id="WP_193004050.1">
    <property type="nucleotide sequence ID" value="NZ_CP040449.1"/>
</dbReference>